<dbReference type="InterPro" id="IPR052895">
    <property type="entry name" value="HetReg/Transcr_Mod"/>
</dbReference>
<dbReference type="Proteomes" id="UP000326950">
    <property type="component" value="Unassembled WGS sequence"/>
</dbReference>
<organism evidence="2 3">
    <name type="scientific">Aspergillus tamarii</name>
    <dbReference type="NCBI Taxonomy" id="41984"/>
    <lineage>
        <taxon>Eukaryota</taxon>
        <taxon>Fungi</taxon>
        <taxon>Dikarya</taxon>
        <taxon>Ascomycota</taxon>
        <taxon>Pezizomycotina</taxon>
        <taxon>Eurotiomycetes</taxon>
        <taxon>Eurotiomycetidae</taxon>
        <taxon>Eurotiales</taxon>
        <taxon>Aspergillaceae</taxon>
        <taxon>Aspergillus</taxon>
        <taxon>Aspergillus subgen. Circumdati</taxon>
    </lineage>
</organism>
<accession>A0A5N6UUV8</accession>
<dbReference type="OrthoDB" id="270167at2759"/>
<name>A0A5N6UUV8_ASPTM</name>
<dbReference type="PANTHER" id="PTHR24148">
    <property type="entry name" value="ANKYRIN REPEAT DOMAIN-CONTAINING PROTEIN 39 HOMOLOG-RELATED"/>
    <property type="match status" value="1"/>
</dbReference>
<dbReference type="Pfam" id="PF06985">
    <property type="entry name" value="HET"/>
    <property type="match status" value="1"/>
</dbReference>
<dbReference type="PANTHER" id="PTHR24148:SF73">
    <property type="entry name" value="HET DOMAIN PROTEIN (AFU_ORTHOLOGUE AFUA_8G01020)"/>
    <property type="match status" value="1"/>
</dbReference>
<protein>
    <submittedName>
        <fullName evidence="2">Heterokaryon incompatibility protein-domain-containing protein</fullName>
    </submittedName>
</protein>
<keyword evidence="3" id="KW-1185">Reference proteome</keyword>
<proteinExistence type="predicted"/>
<evidence type="ECO:0000313" key="3">
    <source>
        <dbReference type="Proteomes" id="UP000326950"/>
    </source>
</evidence>
<evidence type="ECO:0000259" key="1">
    <source>
        <dbReference type="Pfam" id="PF06985"/>
    </source>
</evidence>
<reference evidence="2 3" key="1">
    <citation type="submission" date="2019-04" db="EMBL/GenBank/DDBJ databases">
        <title>Friends and foes A comparative genomics study of 23 Aspergillus species from section Flavi.</title>
        <authorList>
            <consortium name="DOE Joint Genome Institute"/>
            <person name="Kjaerbolling I."/>
            <person name="Vesth T."/>
            <person name="Frisvad J.C."/>
            <person name="Nybo J.L."/>
            <person name="Theobald S."/>
            <person name="Kildgaard S."/>
            <person name="Isbrandt T."/>
            <person name="Kuo A."/>
            <person name="Sato A."/>
            <person name="Lyhne E.K."/>
            <person name="Kogle M.E."/>
            <person name="Wiebenga A."/>
            <person name="Kun R.S."/>
            <person name="Lubbers R.J."/>
            <person name="Makela M.R."/>
            <person name="Barry K."/>
            <person name="Chovatia M."/>
            <person name="Clum A."/>
            <person name="Daum C."/>
            <person name="Haridas S."/>
            <person name="He G."/>
            <person name="LaButti K."/>
            <person name="Lipzen A."/>
            <person name="Mondo S."/>
            <person name="Riley R."/>
            <person name="Salamov A."/>
            <person name="Simmons B.A."/>
            <person name="Magnuson J.K."/>
            <person name="Henrissat B."/>
            <person name="Mortensen U.H."/>
            <person name="Larsen T.O."/>
            <person name="Devries R.P."/>
            <person name="Grigoriev I.V."/>
            <person name="Machida M."/>
            <person name="Baker S.E."/>
            <person name="Andersen M.R."/>
        </authorList>
    </citation>
    <scope>NUCLEOTIDE SEQUENCE [LARGE SCALE GENOMIC DNA]</scope>
    <source>
        <strain evidence="2 3">CBS 117626</strain>
    </source>
</reference>
<feature type="domain" description="Heterokaryon incompatibility" evidence="1">
    <location>
        <begin position="88"/>
        <end position="239"/>
    </location>
</feature>
<dbReference type="AlphaFoldDB" id="A0A5N6UUV8"/>
<dbReference type="EMBL" id="ML738629">
    <property type="protein sequence ID" value="KAE8162429.1"/>
    <property type="molecule type" value="Genomic_DNA"/>
</dbReference>
<dbReference type="InterPro" id="IPR010730">
    <property type="entry name" value="HET"/>
</dbReference>
<sequence>MQADIFNTLSNIRCQTDSSIVSTLLDLQENALLDNRDYDWIEDLEVIYLSASSGGSKRRWDNEVVVGNYAKKLLWRRRIDAYDPHNKYIAVSYTWQPPLDQASSWDSYRVQSRDLVNVHPSKVRDQVLDRVVAYANYCEDRWGPVQGFWLDQECIDQEDEAEKQRAIQSIEHVYSHSAFPVALLSVRIESQDQLEILLYVLKRENSPGNHERAWVRRILNLLNYITSDPWWGRGWTFQEDYCASTKMCLLISHSSFVKQLKEKNHDILGRLEGELCIKSTDFRSQATRFCMDYRKHREFKDMCVRILDRASKYNVQLLEFDIEGRPTIRQSMSPIIFSNVGKRGITVESDRLAVIANCLDYCIRLDTQEIERKGFSLSFAMLALFLLNGEILMNGPNYSRAALRSNIFDYLRNQSLRTFQTPDIDQKLTFIKHCRFANVELSKEGILTSGHLWRLGKIVEDARGTKPPPRGRNYKLNSYQRMRLGQLASHLGSGGSGGCYEGIADDIDRYLDEDKEWKDENITFSKFYKDLMAEEIVKAMDDRHSRRLRLGSLIPQEKSRGTSNPYSGVFIREAGDRWTEDETYVFTAVWSDDKTIDDIEKHVSLEVELHGSSNGWGPKRLVIKRWINGLFFFNRSSPVTDVVFPWPNSFLV</sequence>
<gene>
    <name evidence="2" type="ORF">BDV40DRAFT_312446</name>
</gene>
<evidence type="ECO:0000313" key="2">
    <source>
        <dbReference type="EMBL" id="KAE8162429.1"/>
    </source>
</evidence>